<protein>
    <submittedName>
        <fullName evidence="2">Uncharacterized protein</fullName>
    </submittedName>
</protein>
<gene>
    <name evidence="2" type="ORF">GCM10009069_08580</name>
</gene>
<organism evidence="2 3">
    <name type="scientific">Algimonas arctica</name>
    <dbReference type="NCBI Taxonomy" id="1479486"/>
    <lineage>
        <taxon>Bacteria</taxon>
        <taxon>Pseudomonadati</taxon>
        <taxon>Pseudomonadota</taxon>
        <taxon>Alphaproteobacteria</taxon>
        <taxon>Maricaulales</taxon>
        <taxon>Robiginitomaculaceae</taxon>
        <taxon>Algimonas</taxon>
    </lineage>
</organism>
<feature type="transmembrane region" description="Helical" evidence="1">
    <location>
        <begin position="33"/>
        <end position="51"/>
    </location>
</feature>
<comment type="caution">
    <text evidence="2">The sequence shown here is derived from an EMBL/GenBank/DDBJ whole genome shotgun (WGS) entry which is preliminary data.</text>
</comment>
<evidence type="ECO:0000313" key="3">
    <source>
        <dbReference type="Proteomes" id="UP000634004"/>
    </source>
</evidence>
<proteinExistence type="predicted"/>
<sequence length="267" mass="28944">MNWTAILIAAVCGGAFAGSGVLLANWLGRPQFRSAIVAVATVIGIGVASQINDRLPVKMNIDAFSLSDLADEVPFYRVLIDRDPASALILETGLKDDFQSGNFTINEITDRTRNRLGVILTNKTIVAPASLQREYADIAIEMFEHFKRTKPNLCRKMAMGEPIGDLSPYLPQSYAETEGAMMVRVIETPSVVGASGDVVRGKGIAGDVFVAWADTAEVDMQSPNFSETLSDIQWCDISLALSYAKLSASDQDRRDLFAFEADTANPS</sequence>
<dbReference type="EMBL" id="BMZH01000003">
    <property type="protein sequence ID" value="GHA87914.1"/>
    <property type="molecule type" value="Genomic_DNA"/>
</dbReference>
<reference evidence="2" key="1">
    <citation type="journal article" date="2014" name="Int. J. Syst. Evol. Microbiol.">
        <title>Complete genome sequence of Corynebacterium casei LMG S-19264T (=DSM 44701T), isolated from a smear-ripened cheese.</title>
        <authorList>
            <consortium name="US DOE Joint Genome Institute (JGI-PGF)"/>
            <person name="Walter F."/>
            <person name="Albersmeier A."/>
            <person name="Kalinowski J."/>
            <person name="Ruckert C."/>
        </authorList>
    </citation>
    <scope>NUCLEOTIDE SEQUENCE</scope>
    <source>
        <strain evidence="2">KCTC 32513</strain>
    </source>
</reference>
<reference evidence="2" key="2">
    <citation type="submission" date="2020-09" db="EMBL/GenBank/DDBJ databases">
        <authorList>
            <person name="Sun Q."/>
            <person name="Kim S."/>
        </authorList>
    </citation>
    <scope>NUCLEOTIDE SEQUENCE</scope>
    <source>
        <strain evidence="2">KCTC 32513</strain>
    </source>
</reference>
<dbReference type="AlphaFoldDB" id="A0A8J3CQY2"/>
<keyword evidence="1" id="KW-1133">Transmembrane helix</keyword>
<dbReference type="RefSeq" id="WP_189495804.1">
    <property type="nucleotide sequence ID" value="NZ_BMZH01000003.1"/>
</dbReference>
<accession>A0A8J3CQY2</accession>
<evidence type="ECO:0000313" key="2">
    <source>
        <dbReference type="EMBL" id="GHA87914.1"/>
    </source>
</evidence>
<name>A0A8J3CQY2_9PROT</name>
<keyword evidence="1" id="KW-0472">Membrane</keyword>
<dbReference type="Proteomes" id="UP000634004">
    <property type="component" value="Unassembled WGS sequence"/>
</dbReference>
<keyword evidence="1" id="KW-0812">Transmembrane</keyword>
<keyword evidence="3" id="KW-1185">Reference proteome</keyword>
<evidence type="ECO:0000256" key="1">
    <source>
        <dbReference type="SAM" id="Phobius"/>
    </source>
</evidence>